<evidence type="ECO:0000256" key="12">
    <source>
        <dbReference type="PIRNR" id="PIRNR006247"/>
    </source>
</evidence>
<name>A0ABP8Q0U7_9GAMM</name>
<feature type="transmembrane region" description="Helical" evidence="13">
    <location>
        <begin position="244"/>
        <end position="264"/>
    </location>
</feature>
<evidence type="ECO:0000256" key="1">
    <source>
        <dbReference type="ARBA" id="ARBA00004429"/>
    </source>
</evidence>
<feature type="transmembrane region" description="Helical" evidence="13">
    <location>
        <begin position="189"/>
        <end position="207"/>
    </location>
</feature>
<gene>
    <name evidence="14" type="ORF">GCM10023095_08730</name>
</gene>
<feature type="transmembrane region" description="Helical" evidence="13">
    <location>
        <begin position="73"/>
        <end position="94"/>
    </location>
</feature>
<evidence type="ECO:0000256" key="5">
    <source>
        <dbReference type="ARBA" id="ARBA00022519"/>
    </source>
</evidence>
<dbReference type="PIRSF" id="PIRSF006247">
    <property type="entry name" value="TrkH"/>
    <property type="match status" value="1"/>
</dbReference>
<accession>A0ABP8Q0U7</accession>
<dbReference type="InterPro" id="IPR003445">
    <property type="entry name" value="Cat_transpt"/>
</dbReference>
<protein>
    <recommendedName>
        <fullName evidence="12">Trk system potassium uptake protein</fullName>
    </recommendedName>
</protein>
<evidence type="ECO:0000256" key="11">
    <source>
        <dbReference type="ARBA" id="ARBA00023136"/>
    </source>
</evidence>
<keyword evidence="11 12" id="KW-0472">Membrane</keyword>
<feature type="transmembrane region" description="Helical" evidence="13">
    <location>
        <begin position="12"/>
        <end position="34"/>
    </location>
</feature>
<feature type="transmembrane region" description="Helical" evidence="13">
    <location>
        <begin position="40"/>
        <end position="61"/>
    </location>
</feature>
<keyword evidence="6 12" id="KW-0633">Potassium transport</keyword>
<feature type="transmembrane region" description="Helical" evidence="13">
    <location>
        <begin position="337"/>
        <end position="357"/>
    </location>
</feature>
<evidence type="ECO:0000256" key="4">
    <source>
        <dbReference type="ARBA" id="ARBA00022475"/>
    </source>
</evidence>
<comment type="subcellular location">
    <subcellularLocation>
        <location evidence="1 12">Cell inner membrane</location>
        <topology evidence="1 12">Multi-pass membrane protein</topology>
    </subcellularLocation>
</comment>
<keyword evidence="15" id="KW-1185">Reference proteome</keyword>
<dbReference type="PANTHER" id="PTHR32024">
    <property type="entry name" value="TRK SYSTEM POTASSIUM UPTAKE PROTEIN TRKG-RELATED"/>
    <property type="match status" value="1"/>
</dbReference>
<keyword evidence="3 12" id="KW-0813">Transport</keyword>
<feature type="transmembrane region" description="Helical" evidence="13">
    <location>
        <begin position="459"/>
        <end position="479"/>
    </location>
</feature>
<keyword evidence="5 12" id="KW-0997">Cell inner membrane</keyword>
<organism evidence="14 15">
    <name type="scientific">Pseudaeromonas paramecii</name>
    <dbReference type="NCBI Taxonomy" id="2138166"/>
    <lineage>
        <taxon>Bacteria</taxon>
        <taxon>Pseudomonadati</taxon>
        <taxon>Pseudomonadota</taxon>
        <taxon>Gammaproteobacteria</taxon>
        <taxon>Aeromonadales</taxon>
        <taxon>Aeromonadaceae</taxon>
        <taxon>Pseudaeromonas</taxon>
    </lineage>
</organism>
<keyword evidence="4 12" id="KW-1003">Cell membrane</keyword>
<evidence type="ECO:0000256" key="8">
    <source>
        <dbReference type="ARBA" id="ARBA00022958"/>
    </source>
</evidence>
<keyword evidence="9 13" id="KW-1133">Transmembrane helix</keyword>
<dbReference type="InterPro" id="IPR004772">
    <property type="entry name" value="TrkH"/>
</dbReference>
<dbReference type="RefSeq" id="WP_345010457.1">
    <property type="nucleotide sequence ID" value="NZ_BAABFC010000006.1"/>
</dbReference>
<evidence type="ECO:0000256" key="13">
    <source>
        <dbReference type="SAM" id="Phobius"/>
    </source>
</evidence>
<proteinExistence type="inferred from homology"/>
<keyword evidence="7 13" id="KW-0812">Transmembrane</keyword>
<sequence>MLQTRQLMLGLHLSLTLMFFYSVTMLPPVFIGLFFHEQAIWPFLQTFGLVALVGGIGSQLTRQHRVGLKHRDGFWVLVLFWCLFSAVSALPFLLSHELGLDLASAFFEAISGITTTGASALKDVDGAPKAFLYYRAQLNFCGGLGIIILAVALLPIMGTGGAKLYQTEAPGAAKDEKITPRLADTARSLWSVYAGLGLLCCLAYWLAGMSWFDALCHGIATVSLGGFSTYGDSLAHFDSLRIELVAGLFSLLAAVNFALYFMALRRRSLVLLWRNSELRGFLVLAAAVILFTCFWLWHAGQFGWQEALVHGFFQAASMMTDNGLGAAGYPDWPLPTALVLVLASFFGGCVGSTCGGLKIMRLLILYRQLHQQILEAIHPYAVAPLKLGDKKAPVDILESVSAFVFIYLVCTLLFIWGLSLTGLDLLSAIGTTAACINNMGIGYGVTAAGFAPLSNAGKWLMNLAMLFGRLEILPILIVISPRYWRY</sequence>
<comment type="similarity">
    <text evidence="2 12">Belongs to the TrkH potassium transport family.</text>
</comment>
<comment type="function">
    <text evidence="12">Low-affinity potassium transport system. Interacts with Trk system potassium uptake protein TrkA.</text>
</comment>
<evidence type="ECO:0000256" key="3">
    <source>
        <dbReference type="ARBA" id="ARBA00022448"/>
    </source>
</evidence>
<evidence type="ECO:0000256" key="9">
    <source>
        <dbReference type="ARBA" id="ARBA00022989"/>
    </source>
</evidence>
<evidence type="ECO:0000313" key="14">
    <source>
        <dbReference type="EMBL" id="GAA4495469.1"/>
    </source>
</evidence>
<evidence type="ECO:0000256" key="10">
    <source>
        <dbReference type="ARBA" id="ARBA00023065"/>
    </source>
</evidence>
<evidence type="ECO:0000256" key="6">
    <source>
        <dbReference type="ARBA" id="ARBA00022538"/>
    </source>
</evidence>
<evidence type="ECO:0000256" key="2">
    <source>
        <dbReference type="ARBA" id="ARBA00009137"/>
    </source>
</evidence>
<keyword evidence="8 12" id="KW-0630">Potassium</keyword>
<evidence type="ECO:0000313" key="15">
    <source>
        <dbReference type="Proteomes" id="UP001501321"/>
    </source>
</evidence>
<feature type="transmembrane region" description="Helical" evidence="13">
    <location>
        <begin position="136"/>
        <end position="156"/>
    </location>
</feature>
<reference evidence="15" key="1">
    <citation type="journal article" date="2019" name="Int. J. Syst. Evol. Microbiol.">
        <title>The Global Catalogue of Microorganisms (GCM) 10K type strain sequencing project: providing services to taxonomists for standard genome sequencing and annotation.</title>
        <authorList>
            <consortium name="The Broad Institute Genomics Platform"/>
            <consortium name="The Broad Institute Genome Sequencing Center for Infectious Disease"/>
            <person name="Wu L."/>
            <person name="Ma J."/>
        </authorList>
    </citation>
    <scope>NUCLEOTIDE SEQUENCE [LARGE SCALE GENOMIC DNA]</scope>
    <source>
        <strain evidence="15">JCM 32226</strain>
    </source>
</reference>
<dbReference type="PANTHER" id="PTHR32024:SF2">
    <property type="entry name" value="TRK SYSTEM POTASSIUM UPTAKE PROTEIN TRKG-RELATED"/>
    <property type="match status" value="1"/>
</dbReference>
<feature type="transmembrane region" description="Helical" evidence="13">
    <location>
        <begin position="396"/>
        <end position="418"/>
    </location>
</feature>
<feature type="transmembrane region" description="Helical" evidence="13">
    <location>
        <begin position="276"/>
        <end position="297"/>
    </location>
</feature>
<keyword evidence="10 12" id="KW-0406">Ion transport</keyword>
<evidence type="ECO:0000256" key="7">
    <source>
        <dbReference type="ARBA" id="ARBA00022692"/>
    </source>
</evidence>
<dbReference type="Pfam" id="PF02386">
    <property type="entry name" value="TrkH"/>
    <property type="match status" value="1"/>
</dbReference>
<dbReference type="EMBL" id="BAABFC010000006">
    <property type="protein sequence ID" value="GAA4495469.1"/>
    <property type="molecule type" value="Genomic_DNA"/>
</dbReference>
<dbReference type="Proteomes" id="UP001501321">
    <property type="component" value="Unassembled WGS sequence"/>
</dbReference>
<comment type="caution">
    <text evidence="14">The sequence shown here is derived from an EMBL/GenBank/DDBJ whole genome shotgun (WGS) entry which is preliminary data.</text>
</comment>